<dbReference type="PANTHER" id="PTHR34698:SF2">
    <property type="entry name" value="5-OXOPROLINASE SUBUNIT B"/>
    <property type="match status" value="1"/>
</dbReference>
<sequence length="235" mass="27198">MNRKLRIFQINETSILVEFDEEINEKLLNYLLYLKNELLSEKYKSILQVINSYNSLLIIYGNTINNFYETKSKLLEVISDANIDNKLDSPIKKIPVCYDLEYGWDLELLSEDLGLSIDEIIKKHSEATYTVYFIGFLPGFPYLGGLNSSLFYRRKSQPRRQIPSGSVGIADKQTGIYSLDSPGGWQIIGRSPIQLFNLENSNQYCYLQAGDKVQFESISKEEFEHIQPKSNYNTW</sequence>
<dbReference type="EMBL" id="JAIQZE010000007">
    <property type="protein sequence ID" value="MBZ9778862.1"/>
    <property type="molecule type" value="Genomic_DNA"/>
</dbReference>
<evidence type="ECO:0000313" key="6">
    <source>
        <dbReference type="EMBL" id="MBZ9778862.1"/>
    </source>
</evidence>
<evidence type="ECO:0000259" key="5">
    <source>
        <dbReference type="SMART" id="SM00796"/>
    </source>
</evidence>
<keyword evidence="4" id="KW-0472">Membrane</keyword>
<dbReference type="Proteomes" id="UP001199314">
    <property type="component" value="Unassembled WGS sequence"/>
</dbReference>
<dbReference type="PANTHER" id="PTHR34698">
    <property type="entry name" value="5-OXOPROLINASE SUBUNIT B"/>
    <property type="match status" value="1"/>
</dbReference>
<accession>A0ABS7XLM1</accession>
<keyword evidence="4" id="KW-0812">Transmembrane</keyword>
<comment type="caution">
    <text evidence="6">The sequence shown here is derived from an EMBL/GenBank/DDBJ whole genome shotgun (WGS) entry which is preliminary data.</text>
</comment>
<proteinExistence type="predicted"/>
<keyword evidence="3" id="KW-0067">ATP-binding</keyword>
<dbReference type="SUPFAM" id="SSF160467">
    <property type="entry name" value="PH0987 N-terminal domain-like"/>
    <property type="match status" value="1"/>
</dbReference>
<dbReference type="InterPro" id="IPR003833">
    <property type="entry name" value="CT_C_D"/>
</dbReference>
<keyword evidence="1" id="KW-0547">Nucleotide-binding</keyword>
<dbReference type="Gene3D" id="2.40.100.10">
    <property type="entry name" value="Cyclophilin-like"/>
    <property type="match status" value="1"/>
</dbReference>
<protein>
    <submittedName>
        <fullName evidence="6">5-oxoprolinase subunit PxpB</fullName>
        <ecNumber evidence="6">3.5.2.9</ecNumber>
    </submittedName>
</protein>
<name>A0ABS7XLM1_9FLAO</name>
<evidence type="ECO:0000256" key="3">
    <source>
        <dbReference type="ARBA" id="ARBA00022840"/>
    </source>
</evidence>
<dbReference type="InterPro" id="IPR029000">
    <property type="entry name" value="Cyclophilin-like_dom_sf"/>
</dbReference>
<gene>
    <name evidence="6" type="primary">pxpB</name>
    <name evidence="6" type="ORF">LB452_07995</name>
</gene>
<dbReference type="EC" id="3.5.2.9" evidence="6"/>
<dbReference type="GO" id="GO:0017168">
    <property type="term" value="F:5-oxoprolinase (ATP-hydrolyzing) activity"/>
    <property type="evidence" value="ECO:0007669"/>
    <property type="project" value="UniProtKB-EC"/>
</dbReference>
<organism evidence="6 7">
    <name type="scientific">Psychroflexus longus</name>
    <dbReference type="NCBI Taxonomy" id="2873596"/>
    <lineage>
        <taxon>Bacteria</taxon>
        <taxon>Pseudomonadati</taxon>
        <taxon>Bacteroidota</taxon>
        <taxon>Flavobacteriia</taxon>
        <taxon>Flavobacteriales</taxon>
        <taxon>Flavobacteriaceae</taxon>
        <taxon>Psychroflexus</taxon>
    </lineage>
</organism>
<keyword evidence="2 6" id="KW-0378">Hydrolase</keyword>
<dbReference type="RefSeq" id="WP_224461213.1">
    <property type="nucleotide sequence ID" value="NZ_JAIQZE010000007.1"/>
</dbReference>
<dbReference type="SMART" id="SM00796">
    <property type="entry name" value="AHS1"/>
    <property type="match status" value="1"/>
</dbReference>
<dbReference type="InterPro" id="IPR010016">
    <property type="entry name" value="PxpB"/>
</dbReference>
<feature type="transmembrane region" description="Helical" evidence="4">
    <location>
        <begin position="129"/>
        <end position="152"/>
    </location>
</feature>
<evidence type="ECO:0000256" key="2">
    <source>
        <dbReference type="ARBA" id="ARBA00022801"/>
    </source>
</evidence>
<evidence type="ECO:0000256" key="4">
    <source>
        <dbReference type="SAM" id="Phobius"/>
    </source>
</evidence>
<dbReference type="NCBIfam" id="TIGR00370">
    <property type="entry name" value="5-oxoprolinase subunit PxpB"/>
    <property type="match status" value="1"/>
</dbReference>
<reference evidence="7" key="1">
    <citation type="submission" date="2023-07" db="EMBL/GenBank/DDBJ databases">
        <title>Novel species isolated from saline lakes on Tibetan Plateau.</title>
        <authorList>
            <person name="Lu H."/>
        </authorList>
    </citation>
    <scope>NUCLEOTIDE SEQUENCE [LARGE SCALE GENOMIC DNA]</scope>
    <source>
        <strain evidence="7">CAK8W</strain>
    </source>
</reference>
<keyword evidence="4" id="KW-1133">Transmembrane helix</keyword>
<keyword evidence="7" id="KW-1185">Reference proteome</keyword>
<evidence type="ECO:0000256" key="1">
    <source>
        <dbReference type="ARBA" id="ARBA00022741"/>
    </source>
</evidence>
<dbReference type="Gene3D" id="3.30.1360.40">
    <property type="match status" value="1"/>
</dbReference>
<dbReference type="Pfam" id="PF02682">
    <property type="entry name" value="CT_C_D"/>
    <property type="match status" value="1"/>
</dbReference>
<feature type="domain" description="Carboxyltransferase" evidence="5">
    <location>
        <begin position="5"/>
        <end position="207"/>
    </location>
</feature>
<evidence type="ECO:0000313" key="7">
    <source>
        <dbReference type="Proteomes" id="UP001199314"/>
    </source>
</evidence>
<dbReference type="SUPFAM" id="SSF50891">
    <property type="entry name" value="Cyclophilin-like"/>
    <property type="match status" value="1"/>
</dbReference>